<organism evidence="2 3">
    <name type="scientific">Hoylesella loescheii DSM 19665 = JCM 12249 = ATCC 15930</name>
    <dbReference type="NCBI Taxonomy" id="1122985"/>
    <lineage>
        <taxon>Bacteria</taxon>
        <taxon>Pseudomonadati</taxon>
        <taxon>Bacteroidota</taxon>
        <taxon>Bacteroidia</taxon>
        <taxon>Bacteroidales</taxon>
        <taxon>Prevotellaceae</taxon>
        <taxon>Hoylesella</taxon>
    </lineage>
</organism>
<sequence length="221" mass="25262">MIANEETRMSLVKLLTSEGGASPKALLQRFNLSPSHLFSSILLRNFAVVYGARASMFRIRLSLTYKQMSKLVVNSYEEFAAHLGEELGVSPWLEIDQERINLFADATLDHQWIHVDVERAKQESQFKSTIAHGYLTLSLLPHLWEQIIEVNNIKMLVNYGMDKMRFGQAVVTGSRVRLVTKLHAISNIRGICKTEIEFKIEIEGQRKPALEGIATFLYYFE</sequence>
<accession>A0A069QF12</accession>
<keyword evidence="3" id="KW-1185">Reference proteome</keyword>
<dbReference type="HOGENOM" id="CLU_108911_0_0_10"/>
<dbReference type="InterPro" id="IPR039375">
    <property type="entry name" value="NodN-like"/>
</dbReference>
<dbReference type="Proteomes" id="UP000027442">
    <property type="component" value="Unassembled WGS sequence"/>
</dbReference>
<dbReference type="InterPro" id="IPR002539">
    <property type="entry name" value="MaoC-like_dom"/>
</dbReference>
<dbReference type="PANTHER" id="PTHR42993:SF1">
    <property type="entry name" value="MAOC-LIKE DEHYDRATASE DOMAIN-CONTAINING PROTEIN"/>
    <property type="match status" value="1"/>
</dbReference>
<evidence type="ECO:0000313" key="2">
    <source>
        <dbReference type="EMBL" id="KDR51468.1"/>
    </source>
</evidence>
<dbReference type="CDD" id="cd03450">
    <property type="entry name" value="NodN"/>
    <property type="match status" value="1"/>
</dbReference>
<evidence type="ECO:0000259" key="1">
    <source>
        <dbReference type="Pfam" id="PF01575"/>
    </source>
</evidence>
<dbReference type="PATRIC" id="fig|1122985.7.peg.2577"/>
<dbReference type="eggNOG" id="COG2030">
    <property type="taxonomic scope" value="Bacteria"/>
</dbReference>
<dbReference type="AlphaFoldDB" id="A0A069QF12"/>
<comment type="caution">
    <text evidence="2">The sequence shown here is derived from an EMBL/GenBank/DDBJ whole genome shotgun (WGS) entry which is preliminary data.</text>
</comment>
<dbReference type="InterPro" id="IPR029069">
    <property type="entry name" value="HotDog_dom_sf"/>
</dbReference>
<dbReference type="SUPFAM" id="SSF54637">
    <property type="entry name" value="Thioesterase/thiol ester dehydrase-isomerase"/>
    <property type="match status" value="1"/>
</dbReference>
<name>A0A069QF12_HOYLO</name>
<dbReference type="Pfam" id="PF01575">
    <property type="entry name" value="MaoC_dehydratas"/>
    <property type="match status" value="1"/>
</dbReference>
<dbReference type="Gene3D" id="3.10.129.10">
    <property type="entry name" value="Hotdog Thioesterase"/>
    <property type="match status" value="1"/>
</dbReference>
<dbReference type="EMBL" id="JNGW01000106">
    <property type="protein sequence ID" value="KDR51468.1"/>
    <property type="molecule type" value="Genomic_DNA"/>
</dbReference>
<feature type="domain" description="MaoC-like" evidence="1">
    <location>
        <begin position="79"/>
        <end position="193"/>
    </location>
</feature>
<evidence type="ECO:0000313" key="3">
    <source>
        <dbReference type="Proteomes" id="UP000027442"/>
    </source>
</evidence>
<reference evidence="2 3" key="1">
    <citation type="submission" date="2013-08" db="EMBL/GenBank/DDBJ databases">
        <authorList>
            <person name="Weinstock G."/>
            <person name="Sodergren E."/>
            <person name="Wylie T."/>
            <person name="Fulton L."/>
            <person name="Fulton R."/>
            <person name="Fronick C."/>
            <person name="O'Laughlin M."/>
            <person name="Godfrey J."/>
            <person name="Miner T."/>
            <person name="Herter B."/>
            <person name="Appelbaum E."/>
            <person name="Cordes M."/>
            <person name="Lek S."/>
            <person name="Wollam A."/>
            <person name="Pepin K.H."/>
            <person name="Palsikar V.B."/>
            <person name="Mitreva M."/>
            <person name="Wilson R.K."/>
        </authorList>
    </citation>
    <scope>NUCLEOTIDE SEQUENCE [LARGE SCALE GENOMIC DNA]</scope>
    <source>
        <strain evidence="2 3">ATCC 15930</strain>
    </source>
</reference>
<dbReference type="PANTHER" id="PTHR42993">
    <property type="entry name" value="MAOC-LIKE DEHYDRATASE DOMAIN-CONTAINING PROTEIN"/>
    <property type="match status" value="1"/>
</dbReference>
<proteinExistence type="predicted"/>
<protein>
    <submittedName>
        <fullName evidence="2">MaoC-like protein</fullName>
    </submittedName>
</protein>
<gene>
    <name evidence="2" type="ORF">HMPREF1991_02489</name>
</gene>